<proteinExistence type="predicted"/>
<dbReference type="Pfam" id="PF24809">
    <property type="entry name" value="DUF7708"/>
    <property type="match status" value="1"/>
</dbReference>
<sequence length="581" mass="65373">MVHRGDTRQVIDDEQEEKNVLTIFLTDTACVAQDAFNTVQKYFEQRANLTHDEKALVTGSNSMEDTQGVMTEVLAKYEAEKVSSKTRGWLQKTCEIICHYGTVLDVFVQHHPEYVALVWGTMKLVFGSVVNHAETLKLVAKSTWQVGMQLSRAKIISIIYPTAHMRLAVENLYSCILEFLLIAHSWCKESKFRHFVHSFTRPHQLQYDDLLQRIAAASSQLAEIAAVGSQAELRVMHKTQDGKLEGILSALGDAEKSYKQQLDGLTQLVSRLRVSNDQHEKKLDLIVSLLEVSGLTMNDLLTKVETVQAIQTSAQLDTNQRLSELHLSQILSTLSPTFEDPEKCYKYHLMCRNRRVAGRGANASTNQFWSSPRLQKWSSSSQSSLIVIRGPFPVRSAMVDFSIDVIQILASAEIPTLWALPSLDKSKNASMSTAVDLIKYLTYQALRLSGSLRTEKELSSRYSQFHTAQKPRDWLKLLEQAVRSLGTQVYIVVDLATVLSSLDEADGFNVIDELCRMLADASTEGPKMKVVLLLYEAEWLRMLTNNDSTQTVMVKSIKAKRTQGKGRKQTVAKRLVGRSQV</sequence>
<dbReference type="InterPro" id="IPR056125">
    <property type="entry name" value="DUF7708"/>
</dbReference>
<comment type="caution">
    <text evidence="2">The sequence shown here is derived from an EMBL/GenBank/DDBJ whole genome shotgun (WGS) entry which is preliminary data.</text>
</comment>
<dbReference type="OrthoDB" id="61900at2759"/>
<dbReference type="EMBL" id="WOWK01000023">
    <property type="protein sequence ID" value="KAF0327481.1"/>
    <property type="molecule type" value="Genomic_DNA"/>
</dbReference>
<feature type="domain" description="DUF7708" evidence="1">
    <location>
        <begin position="89"/>
        <end position="233"/>
    </location>
</feature>
<accession>A0A8H3WEU1</accession>
<evidence type="ECO:0000313" key="3">
    <source>
        <dbReference type="Proteomes" id="UP000434172"/>
    </source>
</evidence>
<dbReference type="AlphaFoldDB" id="A0A8H3WEU1"/>
<gene>
    <name evidence="2" type="ORF">GQ607_005342</name>
</gene>
<reference evidence="2 3" key="1">
    <citation type="submission" date="2019-12" db="EMBL/GenBank/DDBJ databases">
        <title>A genome sequence resource for the geographically widespread anthracnose pathogen Colletotrichum asianum.</title>
        <authorList>
            <person name="Meng Y."/>
        </authorList>
    </citation>
    <scope>NUCLEOTIDE SEQUENCE [LARGE SCALE GENOMIC DNA]</scope>
    <source>
        <strain evidence="2 3">ICMP 18580</strain>
    </source>
</reference>
<keyword evidence="3" id="KW-1185">Reference proteome</keyword>
<name>A0A8H3WEU1_9PEZI</name>
<protein>
    <recommendedName>
        <fullName evidence="1">DUF7708 domain-containing protein</fullName>
    </recommendedName>
</protein>
<dbReference type="Proteomes" id="UP000434172">
    <property type="component" value="Unassembled WGS sequence"/>
</dbReference>
<evidence type="ECO:0000313" key="2">
    <source>
        <dbReference type="EMBL" id="KAF0327481.1"/>
    </source>
</evidence>
<organism evidence="2 3">
    <name type="scientific">Colletotrichum asianum</name>
    <dbReference type="NCBI Taxonomy" id="702518"/>
    <lineage>
        <taxon>Eukaryota</taxon>
        <taxon>Fungi</taxon>
        <taxon>Dikarya</taxon>
        <taxon>Ascomycota</taxon>
        <taxon>Pezizomycotina</taxon>
        <taxon>Sordariomycetes</taxon>
        <taxon>Hypocreomycetidae</taxon>
        <taxon>Glomerellales</taxon>
        <taxon>Glomerellaceae</taxon>
        <taxon>Colletotrichum</taxon>
        <taxon>Colletotrichum gloeosporioides species complex</taxon>
    </lineage>
</organism>
<evidence type="ECO:0000259" key="1">
    <source>
        <dbReference type="Pfam" id="PF24809"/>
    </source>
</evidence>